<dbReference type="AlphaFoldDB" id="A0A382YIC1"/>
<sequence>MSLNGNAGLNLPPTGRVFSILSEDPRDPLHWLAMVQHELQTQITVFSRLSPQRLGQHLKLDRIEFKWLSESMDAHALSPSLERIHHAISTRISTDTGLIWLDAV</sequence>
<evidence type="ECO:0000313" key="1">
    <source>
        <dbReference type="EMBL" id="SVD82731.1"/>
    </source>
</evidence>
<accession>A0A382YIC1</accession>
<organism evidence="1">
    <name type="scientific">marine metagenome</name>
    <dbReference type="NCBI Taxonomy" id="408172"/>
    <lineage>
        <taxon>unclassified sequences</taxon>
        <taxon>metagenomes</taxon>
        <taxon>ecological metagenomes</taxon>
    </lineage>
</organism>
<reference evidence="1" key="1">
    <citation type="submission" date="2018-05" db="EMBL/GenBank/DDBJ databases">
        <authorList>
            <person name="Lanie J.A."/>
            <person name="Ng W.-L."/>
            <person name="Kazmierczak K.M."/>
            <person name="Andrzejewski T.M."/>
            <person name="Davidsen T.M."/>
            <person name="Wayne K.J."/>
            <person name="Tettelin H."/>
            <person name="Glass J.I."/>
            <person name="Rusch D."/>
            <person name="Podicherti R."/>
            <person name="Tsui H.-C.T."/>
            <person name="Winkler M.E."/>
        </authorList>
    </citation>
    <scope>NUCLEOTIDE SEQUENCE</scope>
</reference>
<gene>
    <name evidence="1" type="ORF">METZ01_LOCUS435585</name>
</gene>
<proteinExistence type="predicted"/>
<protein>
    <submittedName>
        <fullName evidence="1">Uncharacterized protein</fullName>
    </submittedName>
</protein>
<dbReference type="EMBL" id="UINC01175874">
    <property type="protein sequence ID" value="SVD82731.1"/>
    <property type="molecule type" value="Genomic_DNA"/>
</dbReference>
<feature type="non-terminal residue" evidence="1">
    <location>
        <position position="104"/>
    </location>
</feature>
<name>A0A382YIC1_9ZZZZ</name>